<dbReference type="InterPro" id="IPR051346">
    <property type="entry name" value="OTU_Deubiquitinase"/>
</dbReference>
<reference evidence="10 11" key="1">
    <citation type="submission" date="2014-04" db="EMBL/GenBank/DDBJ databases">
        <authorList>
            <consortium name="DOE Joint Genome Institute"/>
            <person name="Kuo A."/>
            <person name="Kohler A."/>
            <person name="Nagy L.G."/>
            <person name="Floudas D."/>
            <person name="Copeland A."/>
            <person name="Barry K.W."/>
            <person name="Cichocki N."/>
            <person name="Veneault-Fourrey C."/>
            <person name="LaButti K."/>
            <person name="Lindquist E.A."/>
            <person name="Lipzen A."/>
            <person name="Lundell T."/>
            <person name="Morin E."/>
            <person name="Murat C."/>
            <person name="Sun H."/>
            <person name="Tunlid A."/>
            <person name="Henrissat B."/>
            <person name="Grigoriev I.V."/>
            <person name="Hibbett D.S."/>
            <person name="Martin F."/>
            <person name="Nordberg H.P."/>
            <person name="Cantor M.N."/>
            <person name="Hua S.X."/>
        </authorList>
    </citation>
    <scope>NUCLEOTIDE SEQUENCE [LARGE SCALE GENOMIC DNA]</scope>
    <source>
        <strain evidence="10 11">Foug A</strain>
    </source>
</reference>
<dbReference type="STRING" id="1036808.A0A0C3D5D6"/>
<evidence type="ECO:0000313" key="10">
    <source>
        <dbReference type="EMBL" id="KIM51321.1"/>
    </source>
</evidence>
<dbReference type="InterPro" id="IPR022105">
    <property type="entry name" value="DUF3645"/>
</dbReference>
<evidence type="ECO:0000256" key="1">
    <source>
        <dbReference type="ARBA" id="ARBA00000707"/>
    </source>
</evidence>
<dbReference type="InParanoid" id="A0A0C3D5D6"/>
<keyword evidence="4" id="KW-0833">Ubl conjugation pathway</keyword>
<evidence type="ECO:0000259" key="8">
    <source>
        <dbReference type="Pfam" id="PF12359"/>
    </source>
</evidence>
<dbReference type="GO" id="GO:0004843">
    <property type="term" value="F:cysteine-type deubiquitinase activity"/>
    <property type="evidence" value="ECO:0007669"/>
    <property type="project" value="UniProtKB-EC"/>
</dbReference>
<name>A0A0C3D5D6_9AGAM</name>
<dbReference type="PANTHER" id="PTHR13367:SF34">
    <property type="match status" value="1"/>
</dbReference>
<evidence type="ECO:0000313" key="11">
    <source>
        <dbReference type="Proteomes" id="UP000053989"/>
    </source>
</evidence>
<protein>
    <recommendedName>
        <fullName evidence="2">ubiquitinyl hydrolase 1</fullName>
        <ecNumber evidence="2">3.4.19.12</ecNumber>
    </recommendedName>
</protein>
<feature type="domain" description="DUF6606" evidence="9">
    <location>
        <begin position="18"/>
        <end position="279"/>
    </location>
</feature>
<evidence type="ECO:0000256" key="5">
    <source>
        <dbReference type="ARBA" id="ARBA00022801"/>
    </source>
</evidence>
<sequence>MASGDTTDVSEDQALQYLITHIFCPLQLPHDDDNSLDNDRALCSAASSAAHAYSQHTSGSAGAQWRHIKKMLRNLKHAMSMNTLDEAFLDSHIQSMGVGDVLVYPIRAQNAAVIFRRQPEETLMESFEVSPRSDAVMGAAGKLVCSYPGPAIAVPNNVFDDTSFRAELANFLSMMDKDILAAPTTRKAGSAVTEERDTAHPRYITELLTNILLAVGRPAEIKRISKRIGDDVVWNKSRLPWRRSSLWLVIRVAMQTTLDRNGLGRNVYKTFMLFFMNGLARHARLHDMSSDVLQWTSAKISRRLTKLEVEASEWLSEAVLETCTDIRGFLNKRWTQVQAEEAISPTWNPSALDFSAGTKLTLFGSSPYISNALQTQYSAFPSSKFDPKSRLRGTLEDFLSRDRTFFRRACNEEPYMTLYDLEREVGERIDDWVASISKPATEDACERLELLASNYSSAARRSYAGNPEDLSRMLLTVIELWIALDKLVVQQIPILSDYSPEIPISLLEQLLLRDPLHLRRLPLAVGYLRQRACNAQDGYSVFSDTLDGRSFSVRYFDKSLHLRSLRDRILDDARTEKEDKCRELAEKNDQYAMLCREAPFTSHTYIPDWSGQEVHDAWNCPRCRLDGEAMKMKISLHEWPLPTDPRHVARVVFELDCPVSFNMWRSAIFNLLVDVCSPSAEHTIPYIVLQNYSGLKGRYVQHSRSRITLASDTKSFTQSHYGTTSIPSEESEVCVNNGLAFYGFDKNASTRASTAFNACDLSSLCAYQLPAGPYQNLQHYLKDTTHTSNEVLCNQANCHKDLSIHEFIAFGHLRSGASLQWLNILREVRANTLRFRRDEVHFLLAQASCQVGYVSEASKLEWHDELYRHSFRQSFLRELEVLVTNVSGNWLEAMTMATVALLVSRMLATDVKLHDATTDAQALDLLRKVREKTFCWVLELSRKLEDANEAERGNLREQLRDVAAICRSTFEVGLIDARQLLRSPNSFQILLSCAIIINNNTPAKLDTLSTTSRLLMSRDRRLAWKLEQIVSSFIEEGNYGINSAVKHVWATYREGKKWKRAGLDGCSWFTSNTSASGGQQSQEIALNILDGTLLVNGRPLGRLPLTIQKDPLFTSIFGGQVLVVVPGDMAGMEYVTHGFISEHRVYFRMAGKELIIKAKKRQGSHVFQLIPPRELTSDLPRVLIENHVHWLNLSTRSIEIRPLTSLWQSSKDNWHIQFVRQGGHSMTKGHSILFDIRSPTWDMLSELLKPLQDPRDLIVTRNDQSIVSVELPRCGLSFFINSDWELESHYPRNMVYDKDQSIGTLFGLVNKLVLRPKDNLTEGLSPRQVLIPEGKVEFESHSHHVRVTVDIKEPAKQSISCQTFRIDTDLGCLVGNSGLTSNLYRAYLHAVCSNPCAVDPLTGKTGTEEALTILRSAAVRSFLKLDSRAAKLLGHIASLTTERVWYPEHLRCMQTVNWAKLPSSSQHHDLYLSCREIKEVHQTLQVFHESASEFGGFPTRDDALLCRIGHRATLLDPPGYCDVPDGNDDAIYEARDIATTADGARAYSTARAVYSWSPKVPRVMDICSFLESWGQPLEGASTRTVSMRYTREWLSPELRSIWLSLYNACHHSQRDQHRFQLLFTLTAMVYASPGLEEVAFTLVAFATISQFKDEPPPSYATYCLSEGYAPSAMTLYNCVSHSVVWGSPESCALDFNLRLERDTDILYGQTTMIWPCRTPPPLYLNSRVYDLGTLSNILDQVFESCYQNWELKQHLDRIQQILNRACYAALGNSLVYSFVPSRWSPLARKQTISLENLLHRRAAAAPLCLQLFPQASTRPRAAGSEELGQLIDALRKMGKNSFHAKFAEDLHFSKSHLVYDDIAESFDQCVDQFKVYFHHCRSAYLRCLPVLAESLSPQTRNECAIFESGQWPRITVKDLFGCLASNSRVAVPARWRDYLISFAKVALEYQRSRRLLLALTTNDQPEDLCKEMENTGCIGWDAESHPDWLLLQLESDFLIRRIQANVAFEMISPQSAKNTTLQLHMGEGKSSVVIPMVASDLADGDKLLRVVVPKALTAQMFHLLVDRLGGLINRRIYHLPFSRSNQSGVKILHEILEECRRERGILVVQPDHILSLKLLSVEKQLQSGKGKVASKLLQTQQWLHSHTRDILDESDEILHVRNQLIYAIDSQQHLEGFPYRWTTAQQILGLVRKHAVALHSRFPLKVEYEGRKHGAFPHIRLHHPDAGSELVHLITRDIMDGQLADLNLTQASQSAKDSIRMFITMGDVEESDVQAVQEYSTDTSTRTRILHLRGLLASGILFFALSERRWRVGFGLAPSRTMLAVPYRAKDVPAARAEFGHPDVAVVLTCLSYYYQGLDQNQLMSCFELLLQLDNPDVEYELWVRDWPTAPEYLRQVSGINVKSLEQWNEYLFPVFSCNQATIDFYLSRRVFPKEAKEFPYKLSSSGWDLAEERTHVTTGFSGTNDSRYLLPTSITQHDPDHQRGTNAKVLAYLLQPENDGYMQTSKDDGQRRTALEFLELVVAQEPKIRVILDVGAQVLELTNRELAAAWLKLERDAKAAIYFNEDDELSVLTQAGTTQLLLESSFAWRLDECVVYLDDAHTRGTDIKFPLNFRAAVTLGPKVTKDRLTQGCMRMRKLGQGHSVMFFAPLDVDRAIRAVTSVAGEDTIHASDILLWAMHETCAEIQNRAPHWAQQGIDHTSRYNAWSKFCRNEFTSDELASRWRRPDAKSPEALYAPTRSRQRCAIPIPEIRQRCTDLGILSLPVSNMDEEQEREVIHEIERERQVERPPPAVRAEHRITDDVHDFVQTGILKPNSNAFIPIFSSFQSPNVPQTDEGLWTRCVLATSDFCRVTQGTVDVSEYLRPVNWVLSRRVSRGTPILVILSPYEVNELLLDIKKSKNVQLHMYTPRVQKAMTPCDDLNLYNISTSSRNSVENPNLKGQLMTLIDQLNLFTGQLYLRDYETYIRLCRFLCVYAKDLEGERDFRRESDGFIQPAHRPSGARSWGSFSKSPLPFLRFLIGLRRKGMPFAPTHMGKILDGRPVREEDFEV</sequence>
<dbReference type="HOGENOM" id="CLU_000211_1_0_1"/>
<proteinExistence type="predicted"/>
<keyword evidence="5" id="KW-0378">Hydrolase</keyword>
<dbReference type="PANTHER" id="PTHR13367">
    <property type="entry name" value="UBIQUITIN THIOESTERASE"/>
    <property type="match status" value="1"/>
</dbReference>
<keyword evidence="3" id="KW-0645">Protease</keyword>
<dbReference type="GO" id="GO:0006508">
    <property type="term" value="P:proteolysis"/>
    <property type="evidence" value="ECO:0007669"/>
    <property type="project" value="UniProtKB-KW"/>
</dbReference>
<dbReference type="Pfam" id="PF12359">
    <property type="entry name" value="DUF3645"/>
    <property type="match status" value="1"/>
</dbReference>
<dbReference type="EC" id="3.4.19.12" evidence="2"/>
<gene>
    <name evidence="10" type="ORF">SCLCIDRAFT_143499</name>
</gene>
<keyword evidence="11" id="KW-1185">Reference proteome</keyword>
<evidence type="ECO:0000256" key="6">
    <source>
        <dbReference type="ARBA" id="ARBA00022807"/>
    </source>
</evidence>
<evidence type="ECO:0000256" key="3">
    <source>
        <dbReference type="ARBA" id="ARBA00022670"/>
    </source>
</evidence>
<dbReference type="Proteomes" id="UP000053989">
    <property type="component" value="Unassembled WGS sequence"/>
</dbReference>
<keyword evidence="6" id="KW-0788">Thiol protease</keyword>
<evidence type="ECO:0000256" key="2">
    <source>
        <dbReference type="ARBA" id="ARBA00012759"/>
    </source>
</evidence>
<reference evidence="11" key="2">
    <citation type="submission" date="2015-01" db="EMBL/GenBank/DDBJ databases">
        <title>Evolutionary Origins and Diversification of the Mycorrhizal Mutualists.</title>
        <authorList>
            <consortium name="DOE Joint Genome Institute"/>
            <consortium name="Mycorrhizal Genomics Consortium"/>
            <person name="Kohler A."/>
            <person name="Kuo A."/>
            <person name="Nagy L.G."/>
            <person name="Floudas D."/>
            <person name="Copeland A."/>
            <person name="Barry K.W."/>
            <person name="Cichocki N."/>
            <person name="Veneault-Fourrey C."/>
            <person name="LaButti K."/>
            <person name="Lindquist E.A."/>
            <person name="Lipzen A."/>
            <person name="Lundell T."/>
            <person name="Morin E."/>
            <person name="Murat C."/>
            <person name="Riley R."/>
            <person name="Ohm R."/>
            <person name="Sun H."/>
            <person name="Tunlid A."/>
            <person name="Henrissat B."/>
            <person name="Grigoriev I.V."/>
            <person name="Hibbett D.S."/>
            <person name="Martin F."/>
        </authorList>
    </citation>
    <scope>NUCLEOTIDE SEQUENCE [LARGE SCALE GENOMIC DNA]</scope>
    <source>
        <strain evidence="11">Foug A</strain>
    </source>
</reference>
<accession>A0A0C3D5D6</accession>
<dbReference type="InterPro" id="IPR046541">
    <property type="entry name" value="DUF6606"/>
</dbReference>
<feature type="domain" description="DUF3638" evidence="7">
    <location>
        <begin position="1979"/>
        <end position="2198"/>
    </location>
</feature>
<evidence type="ECO:0000259" key="7">
    <source>
        <dbReference type="Pfam" id="PF12340"/>
    </source>
</evidence>
<feature type="domain" description="DUF3645" evidence="8">
    <location>
        <begin position="2318"/>
        <end position="2349"/>
    </location>
</feature>
<evidence type="ECO:0000256" key="4">
    <source>
        <dbReference type="ARBA" id="ARBA00022786"/>
    </source>
</evidence>
<dbReference type="EMBL" id="KN822265">
    <property type="protein sequence ID" value="KIM51321.1"/>
    <property type="molecule type" value="Genomic_DNA"/>
</dbReference>
<dbReference type="InterPro" id="IPR022099">
    <property type="entry name" value="DUF3638"/>
</dbReference>
<dbReference type="Pfam" id="PF20255">
    <property type="entry name" value="DUF6606"/>
    <property type="match status" value="1"/>
</dbReference>
<comment type="catalytic activity">
    <reaction evidence="1">
        <text>Thiol-dependent hydrolysis of ester, thioester, amide, peptide and isopeptide bonds formed by the C-terminal Gly of ubiquitin (a 76-residue protein attached to proteins as an intracellular targeting signal).</text>
        <dbReference type="EC" id="3.4.19.12"/>
    </reaction>
</comment>
<organism evidence="10 11">
    <name type="scientific">Scleroderma citrinum Foug A</name>
    <dbReference type="NCBI Taxonomy" id="1036808"/>
    <lineage>
        <taxon>Eukaryota</taxon>
        <taxon>Fungi</taxon>
        <taxon>Dikarya</taxon>
        <taxon>Basidiomycota</taxon>
        <taxon>Agaricomycotina</taxon>
        <taxon>Agaricomycetes</taxon>
        <taxon>Agaricomycetidae</taxon>
        <taxon>Boletales</taxon>
        <taxon>Sclerodermatineae</taxon>
        <taxon>Sclerodermataceae</taxon>
        <taxon>Scleroderma</taxon>
    </lineage>
</organism>
<dbReference type="OrthoDB" id="3182339at2759"/>
<dbReference type="Pfam" id="PF12340">
    <property type="entry name" value="DUF3638"/>
    <property type="match status" value="1"/>
</dbReference>
<evidence type="ECO:0000259" key="9">
    <source>
        <dbReference type="Pfam" id="PF20255"/>
    </source>
</evidence>